<proteinExistence type="predicted"/>
<accession>A0A3D9RNT0</accession>
<dbReference type="EMBL" id="QTTN01000026">
    <property type="protein sequence ID" value="REE78550.1"/>
    <property type="molecule type" value="Genomic_DNA"/>
</dbReference>
<evidence type="ECO:0008006" key="3">
    <source>
        <dbReference type="Google" id="ProtNLM"/>
    </source>
</evidence>
<dbReference type="OrthoDB" id="2508487at2"/>
<protein>
    <recommendedName>
        <fullName evidence="3">Spore germination protein</fullName>
    </recommendedName>
</protein>
<dbReference type="RefSeq" id="WP_116190816.1">
    <property type="nucleotide sequence ID" value="NZ_QTTN01000026.1"/>
</dbReference>
<organism evidence="1 2">
    <name type="scientific">Paenibacillus taihuensis</name>
    <dbReference type="NCBI Taxonomy" id="1156355"/>
    <lineage>
        <taxon>Bacteria</taxon>
        <taxon>Bacillati</taxon>
        <taxon>Bacillota</taxon>
        <taxon>Bacilli</taxon>
        <taxon>Bacillales</taxon>
        <taxon>Paenibacillaceae</taxon>
        <taxon>Paenibacillus</taxon>
    </lineage>
</organism>
<evidence type="ECO:0000313" key="2">
    <source>
        <dbReference type="Proteomes" id="UP000256304"/>
    </source>
</evidence>
<sequence>MNAFSKSIIGLLGVTSIAGAIFGYKEYQHNRQWEQQQYHSAIYWVQMQSMHLRDFDYSLAEALAASSPTKRQEAIEGAIEDAGLIIQDASSASATMNLQGLYWPAYETFSVDSSRYLAYPLSEKGPTLNSDQLEQILRMRKFARTAMPYVDRMKANGVSLAEIQQISAEMDAALAKLDGISIYGNKAFNEFRYNLNPYIPTKPGPVFSGEPTYKATDLAAKAKIFMGEAWNKGPGNQSVHMVSGGSGPEFGEVMDFTLVNTNKEKNSPYTVTLSKSGHVIRVTRSGTESGSSPHAMDLQQGIALANEWMKRWSDDHLTLIMNNQSDTSIGLVYIPVREEVPIPQMQVVWRFDPRTGELISFDASGYFSDYNKSFPLHPKLTAKQATAALSPNLRATGSPKLEIHEGKLVYEIPVTGVEGVKLIYVNALKGSIERIAYNP</sequence>
<name>A0A3D9RNT0_9BACL</name>
<reference evidence="1 2" key="1">
    <citation type="submission" date="2018-08" db="EMBL/GenBank/DDBJ databases">
        <title>Genomic Encyclopedia of Type Strains, Phase III (KMG-III): the genomes of soil and plant-associated and newly described type strains.</title>
        <authorList>
            <person name="Whitman W."/>
        </authorList>
    </citation>
    <scope>NUCLEOTIDE SEQUENCE [LARGE SCALE GENOMIC DNA]</scope>
    <source>
        <strain evidence="1 2">CGMCC 1.10966</strain>
    </source>
</reference>
<dbReference type="Proteomes" id="UP000256304">
    <property type="component" value="Unassembled WGS sequence"/>
</dbReference>
<comment type="caution">
    <text evidence="1">The sequence shown here is derived from an EMBL/GenBank/DDBJ whole genome shotgun (WGS) entry which is preliminary data.</text>
</comment>
<dbReference type="AlphaFoldDB" id="A0A3D9RNT0"/>
<gene>
    <name evidence="1" type="ORF">A8990_12624</name>
</gene>
<evidence type="ECO:0000313" key="1">
    <source>
        <dbReference type="EMBL" id="REE78550.1"/>
    </source>
</evidence>
<keyword evidence="2" id="KW-1185">Reference proteome</keyword>